<organism evidence="2 3">
    <name type="scientific">Euplotes crassus</name>
    <dbReference type="NCBI Taxonomy" id="5936"/>
    <lineage>
        <taxon>Eukaryota</taxon>
        <taxon>Sar</taxon>
        <taxon>Alveolata</taxon>
        <taxon>Ciliophora</taxon>
        <taxon>Intramacronucleata</taxon>
        <taxon>Spirotrichea</taxon>
        <taxon>Hypotrichia</taxon>
        <taxon>Euplotida</taxon>
        <taxon>Euplotidae</taxon>
        <taxon>Moneuplotes</taxon>
    </lineage>
</organism>
<dbReference type="AlphaFoldDB" id="A0AAD1ULM7"/>
<name>A0AAD1ULM7_EUPCR</name>
<feature type="transmembrane region" description="Helical" evidence="1">
    <location>
        <begin position="32"/>
        <end position="54"/>
    </location>
</feature>
<comment type="caution">
    <text evidence="2">The sequence shown here is derived from an EMBL/GenBank/DDBJ whole genome shotgun (WGS) entry which is preliminary data.</text>
</comment>
<proteinExistence type="predicted"/>
<keyword evidence="1" id="KW-1133">Transmembrane helix</keyword>
<reference evidence="2" key="1">
    <citation type="submission" date="2023-07" db="EMBL/GenBank/DDBJ databases">
        <authorList>
            <consortium name="AG Swart"/>
            <person name="Singh M."/>
            <person name="Singh A."/>
            <person name="Seah K."/>
            <person name="Emmerich C."/>
        </authorList>
    </citation>
    <scope>NUCLEOTIDE SEQUENCE</scope>
    <source>
        <strain evidence="2">DP1</strain>
    </source>
</reference>
<evidence type="ECO:0000313" key="2">
    <source>
        <dbReference type="EMBL" id="CAI2367440.1"/>
    </source>
</evidence>
<evidence type="ECO:0000313" key="3">
    <source>
        <dbReference type="Proteomes" id="UP001295684"/>
    </source>
</evidence>
<gene>
    <name evidence="2" type="ORF">ECRASSUSDP1_LOCUS8724</name>
</gene>
<protein>
    <submittedName>
        <fullName evidence="2">Uncharacterized protein</fullName>
    </submittedName>
</protein>
<dbReference type="EMBL" id="CAMPGE010008545">
    <property type="protein sequence ID" value="CAI2367440.1"/>
    <property type="molecule type" value="Genomic_DNA"/>
</dbReference>
<dbReference type="Proteomes" id="UP001295684">
    <property type="component" value="Unassembled WGS sequence"/>
</dbReference>
<evidence type="ECO:0000256" key="1">
    <source>
        <dbReference type="SAM" id="Phobius"/>
    </source>
</evidence>
<keyword evidence="1" id="KW-0472">Membrane</keyword>
<accession>A0AAD1ULM7</accession>
<sequence>MGNRVAERVRDWDLLAVPIGFSVAKRRWGSGLVTVVVTCGVLGVLVAWVVVMVVQGEQMKGRSEVETTTTTGKCRVLSPKDPRMLLASSIPYDSSALKSLTTDFTASEVSSTKEWEEINSATLAEEIEYPFSNGFALAICQNKPINNEFGSWYGFKIVPDSLSSASLISCTTDLFPEEVREELSKVDLSSCLCVENPESIPIRGCLCNPDFRTFGLAYFSTNCTNNCDAREEYFNGITFTMYYTSGYYNPSSTPPHGFKLEEQTYYSSLDKTIDSYLNLRETQITSSSGSTQDSFYTGYSININSGSSIGGIPLLIQVLRDSITNKIQTTTKTAWTPVTDGRNLDSQSTSTTQVKIETKKMMFYYNVLYVMANIGGLLAILWLIITLLIKPITNKMQTLGLINNFNNDREYLIDSYKSIEQCRMEELAQFKNSLIQKENRQAMLRMNGCEEEDEKVQELNGVVQHNSGDQMKPIESQFDSSKYPKSKSLKKRSTAKVYAVQEESIDSSSREFQSNKDLFLSQKKNESAYYTTWDMLRATLYCCRSKTSNSLNSKDISLLQDLDFLNSERDIKTFLSKLTTLEKRNAVLSELLEARIIKKKH</sequence>
<keyword evidence="3" id="KW-1185">Reference proteome</keyword>
<feature type="transmembrane region" description="Helical" evidence="1">
    <location>
        <begin position="363"/>
        <end position="389"/>
    </location>
</feature>
<keyword evidence="1" id="KW-0812">Transmembrane</keyword>